<feature type="domain" description="Centrosomal protein of 290kDa coiled-coil region" evidence="9">
    <location>
        <begin position="6"/>
        <end position="62"/>
    </location>
</feature>
<gene>
    <name evidence="10" type="ORF">RIMI_LOCUS1740489</name>
</gene>
<keyword evidence="3" id="KW-0963">Cytoplasm</keyword>
<keyword evidence="7" id="KW-0966">Cell projection</keyword>
<dbReference type="PANTHER" id="PTHR18879:SF20">
    <property type="entry name" value="CENTROSOMAL PROTEIN OF 290 KDA"/>
    <property type="match status" value="1"/>
</dbReference>
<evidence type="ECO:0000256" key="5">
    <source>
        <dbReference type="ARBA" id="ARBA00023054"/>
    </source>
</evidence>
<accession>A0ABN9KVI6</accession>
<dbReference type="PANTHER" id="PTHR18879">
    <property type="entry name" value="CENTROSOMAL PROTEIN OF 290 KDA"/>
    <property type="match status" value="1"/>
</dbReference>
<feature type="coiled-coil region" evidence="8">
    <location>
        <begin position="227"/>
        <end position="261"/>
    </location>
</feature>
<evidence type="ECO:0000256" key="7">
    <source>
        <dbReference type="ARBA" id="ARBA00023273"/>
    </source>
</evidence>
<keyword evidence="4" id="KW-0970">Cilium biogenesis/degradation</keyword>
<dbReference type="InterPro" id="IPR032321">
    <property type="entry name" value="Cep209_CC5"/>
</dbReference>
<organism evidence="10 11">
    <name type="scientific">Ranitomeya imitator</name>
    <name type="common">mimic poison frog</name>
    <dbReference type="NCBI Taxonomy" id="111125"/>
    <lineage>
        <taxon>Eukaryota</taxon>
        <taxon>Metazoa</taxon>
        <taxon>Chordata</taxon>
        <taxon>Craniata</taxon>
        <taxon>Vertebrata</taxon>
        <taxon>Euteleostomi</taxon>
        <taxon>Amphibia</taxon>
        <taxon>Batrachia</taxon>
        <taxon>Anura</taxon>
        <taxon>Neobatrachia</taxon>
        <taxon>Hyloidea</taxon>
        <taxon>Dendrobatidae</taxon>
        <taxon>Dendrobatinae</taxon>
        <taxon>Ranitomeya</taxon>
    </lineage>
</organism>
<keyword evidence="6" id="KW-0206">Cytoskeleton</keyword>
<evidence type="ECO:0000256" key="1">
    <source>
        <dbReference type="ARBA" id="ARBA00004120"/>
    </source>
</evidence>
<evidence type="ECO:0000313" key="11">
    <source>
        <dbReference type="Proteomes" id="UP001176940"/>
    </source>
</evidence>
<dbReference type="InterPro" id="IPR026201">
    <property type="entry name" value="Cep290"/>
</dbReference>
<sequence>MSMCAVTEWHQKMEELRLQDMKLTRELNQKKEEIKYLSNIISEQERTINNLEEELVQQRKASTQSSAPSRIMTVQEGGRLVSTRKLPFFKFHEERQMSWDQREVELERQLDMYEQQQHEVLSTARKFEEATGEEPDASLPLPQQLDIALRKIKEHVRTILETKSICRTLEEKLKEKESLLWTTKQNVLSRDKVINELRLRLPAVVDREKLISEFNQREEDSEMRQALKVAHQTIENMQARLNQKEDVVKKYQHLLAKAREVSLVIPGFE</sequence>
<evidence type="ECO:0000256" key="4">
    <source>
        <dbReference type="ARBA" id="ARBA00022794"/>
    </source>
</evidence>
<dbReference type="EMBL" id="CAUEEQ010002292">
    <property type="protein sequence ID" value="CAJ0922431.1"/>
    <property type="molecule type" value="Genomic_DNA"/>
</dbReference>
<name>A0ABN9KVI6_9NEOB</name>
<evidence type="ECO:0000256" key="3">
    <source>
        <dbReference type="ARBA" id="ARBA00022490"/>
    </source>
</evidence>
<evidence type="ECO:0000313" key="10">
    <source>
        <dbReference type="EMBL" id="CAJ0922431.1"/>
    </source>
</evidence>
<proteinExistence type="predicted"/>
<evidence type="ECO:0000256" key="6">
    <source>
        <dbReference type="ARBA" id="ARBA00023212"/>
    </source>
</evidence>
<feature type="coiled-coil region" evidence="8">
    <location>
        <begin position="13"/>
        <end position="61"/>
    </location>
</feature>
<keyword evidence="11" id="KW-1185">Reference proteome</keyword>
<comment type="subcellular location">
    <subcellularLocation>
        <location evidence="1">Cytoplasm</location>
        <location evidence="1">Cytoskeleton</location>
        <location evidence="1">Cilium basal body</location>
    </subcellularLocation>
    <subcellularLocation>
        <location evidence="2">Cytoplasm</location>
        <location evidence="2">Cytoskeleton</location>
        <location evidence="2">Microtubule organizing center</location>
        <location evidence="2">Centrosome</location>
    </subcellularLocation>
</comment>
<evidence type="ECO:0000259" key="9">
    <source>
        <dbReference type="Pfam" id="PF16574"/>
    </source>
</evidence>
<reference evidence="10" key="1">
    <citation type="submission" date="2023-07" db="EMBL/GenBank/DDBJ databases">
        <authorList>
            <person name="Stuckert A."/>
        </authorList>
    </citation>
    <scope>NUCLEOTIDE SEQUENCE</scope>
</reference>
<evidence type="ECO:0000256" key="8">
    <source>
        <dbReference type="SAM" id="Coils"/>
    </source>
</evidence>
<comment type="caution">
    <text evidence="10">The sequence shown here is derived from an EMBL/GenBank/DDBJ whole genome shotgun (WGS) entry which is preliminary data.</text>
</comment>
<protein>
    <recommendedName>
        <fullName evidence="9">Centrosomal protein of 290kDa coiled-coil region domain-containing protein</fullName>
    </recommendedName>
</protein>
<evidence type="ECO:0000256" key="2">
    <source>
        <dbReference type="ARBA" id="ARBA00004300"/>
    </source>
</evidence>
<keyword evidence="5 8" id="KW-0175">Coiled coil</keyword>
<dbReference type="Pfam" id="PF16574">
    <property type="entry name" value="CEP209_CC5"/>
    <property type="match status" value="1"/>
</dbReference>
<dbReference type="Proteomes" id="UP001176940">
    <property type="component" value="Unassembled WGS sequence"/>
</dbReference>